<gene>
    <name evidence="1" type="ORF">ACCO45_004272</name>
</gene>
<name>A0ACC4E299_PURLI</name>
<evidence type="ECO:0000313" key="1">
    <source>
        <dbReference type="EMBL" id="KAL3962749.1"/>
    </source>
</evidence>
<proteinExistence type="predicted"/>
<sequence length="126" mass="13181">MRAACKIPNDESAVRCRALPAADLDWSNPRAARSCGLGGGAPCGGGGRRGSSSPPTQRATRQMAGRRASKQARNAASGERAGQAKVGESPCGGGKQVRDLDWLGAKVPLPNDDREPRRYRQGLAGR</sequence>
<organism evidence="1 2">
    <name type="scientific">Purpureocillium lilacinum</name>
    <name type="common">Paecilomyces lilacinus</name>
    <dbReference type="NCBI Taxonomy" id="33203"/>
    <lineage>
        <taxon>Eukaryota</taxon>
        <taxon>Fungi</taxon>
        <taxon>Dikarya</taxon>
        <taxon>Ascomycota</taxon>
        <taxon>Pezizomycotina</taxon>
        <taxon>Sordariomycetes</taxon>
        <taxon>Hypocreomycetidae</taxon>
        <taxon>Hypocreales</taxon>
        <taxon>Ophiocordycipitaceae</taxon>
        <taxon>Purpureocillium</taxon>
    </lineage>
</organism>
<dbReference type="EMBL" id="JBGNUJ010000003">
    <property type="protein sequence ID" value="KAL3962749.1"/>
    <property type="molecule type" value="Genomic_DNA"/>
</dbReference>
<evidence type="ECO:0000313" key="2">
    <source>
        <dbReference type="Proteomes" id="UP001638806"/>
    </source>
</evidence>
<comment type="caution">
    <text evidence="1">The sequence shown here is derived from an EMBL/GenBank/DDBJ whole genome shotgun (WGS) entry which is preliminary data.</text>
</comment>
<protein>
    <submittedName>
        <fullName evidence="1">Uncharacterized protein</fullName>
    </submittedName>
</protein>
<accession>A0ACC4E299</accession>
<reference evidence="1" key="1">
    <citation type="submission" date="2024-12" db="EMBL/GenBank/DDBJ databases">
        <title>Comparative genomics and development of molecular markers within Purpureocillium lilacinum and among Purpureocillium species.</title>
        <authorList>
            <person name="Yeh Z.-Y."/>
            <person name="Ni N.-T."/>
            <person name="Lo P.-H."/>
            <person name="Mushyakhwo K."/>
            <person name="Lin C.-F."/>
            <person name="Nai Y.-S."/>
        </authorList>
    </citation>
    <scope>NUCLEOTIDE SEQUENCE</scope>
    <source>
        <strain evidence="1">NCHU-NPUST-175</strain>
    </source>
</reference>
<dbReference type="Proteomes" id="UP001638806">
    <property type="component" value="Unassembled WGS sequence"/>
</dbReference>
<keyword evidence="2" id="KW-1185">Reference proteome</keyword>